<reference evidence="4" key="2">
    <citation type="submission" date="2022-08" db="EMBL/GenBank/DDBJ databases">
        <authorList>
            <person name="Dong C."/>
        </authorList>
    </citation>
    <scope>NUCLEOTIDE SEQUENCE</scope>
    <source>
        <strain evidence="4">59MF3M-4</strain>
    </source>
</reference>
<keyword evidence="2" id="KW-0732">Signal</keyword>
<dbReference type="Gene3D" id="2.60.120.260">
    <property type="entry name" value="Galactose-binding domain-like"/>
    <property type="match status" value="2"/>
</dbReference>
<proteinExistence type="predicted"/>
<feature type="domain" description="DUF6701" evidence="3">
    <location>
        <begin position="697"/>
        <end position="1279"/>
    </location>
</feature>
<evidence type="ECO:0000313" key="5">
    <source>
        <dbReference type="Proteomes" id="UP001147830"/>
    </source>
</evidence>
<dbReference type="RefSeq" id="WP_260977302.1">
    <property type="nucleotide sequence ID" value="NZ_JAOANI010000028.1"/>
</dbReference>
<dbReference type="InterPro" id="IPR046524">
    <property type="entry name" value="DUF6701"/>
</dbReference>
<evidence type="ECO:0000313" key="4">
    <source>
        <dbReference type="EMBL" id="MCT7360469.1"/>
    </source>
</evidence>
<dbReference type="EMBL" id="JAOANI010000028">
    <property type="protein sequence ID" value="MCT7360469.1"/>
    <property type="molecule type" value="Genomic_DNA"/>
</dbReference>
<keyword evidence="5" id="KW-1185">Reference proteome</keyword>
<feature type="signal peptide" evidence="2">
    <location>
        <begin position="1"/>
        <end position="21"/>
    </location>
</feature>
<dbReference type="InterPro" id="IPR013320">
    <property type="entry name" value="ConA-like_dom_sf"/>
</dbReference>
<reference evidence="4" key="1">
    <citation type="journal article" date="2022" name="Front. Microbiol.">
        <title>Genome-based taxonomic rearrangement of Oceanobacter-related bacteria including the description of Thalassolituus hydrocarbonoclasticus sp. nov. and Thalassolituus pacificus sp. nov. and emended description of the genus Thalassolituus.</title>
        <authorList>
            <person name="Dong C."/>
            <person name="Wei L."/>
            <person name="Wang J."/>
            <person name="Lai Q."/>
            <person name="Huang Z."/>
            <person name="Shao Z."/>
        </authorList>
    </citation>
    <scope>NUCLEOTIDE SEQUENCE</scope>
    <source>
        <strain evidence="4">59MF3M-4</strain>
    </source>
</reference>
<dbReference type="Gene3D" id="2.60.120.200">
    <property type="match status" value="1"/>
</dbReference>
<comment type="caution">
    <text evidence="4">The sequence shown here is derived from an EMBL/GenBank/DDBJ whole genome shotgun (WGS) entry which is preliminary data.</text>
</comment>
<organism evidence="4 5">
    <name type="scientific">Thalassolituus pacificus</name>
    <dbReference type="NCBI Taxonomy" id="2975440"/>
    <lineage>
        <taxon>Bacteria</taxon>
        <taxon>Pseudomonadati</taxon>
        <taxon>Pseudomonadota</taxon>
        <taxon>Gammaproteobacteria</taxon>
        <taxon>Oceanospirillales</taxon>
        <taxon>Oceanospirillaceae</taxon>
        <taxon>Thalassolituus</taxon>
    </lineage>
</organism>
<feature type="chain" id="PRO_5040977820" evidence="2">
    <location>
        <begin position="22"/>
        <end position="1281"/>
    </location>
</feature>
<accession>A0A9X3ASV9</accession>
<evidence type="ECO:0000259" key="3">
    <source>
        <dbReference type="Pfam" id="PF20419"/>
    </source>
</evidence>
<evidence type="ECO:0000256" key="2">
    <source>
        <dbReference type="SAM" id="SignalP"/>
    </source>
</evidence>
<sequence>MRAVIGLFSLFFLLCSAAVYAAPGDVIFSDDFERSNLGGNWAASSGTNTGISSATANSPSRSLFLRWNTVTVDTLAFDMAGKAGAILSFWWRRGDDSFSEDPDGNEDLTVQILLNNTTWVELDRFDGNGTPGESGLAEYVLPAQAMYTGLRVRFQLDRGSGADNDYWHVDDVMLTETAGYCGGSDVIFCDDFERSFLGGDWSVTTSSGGDAGISSATSNSPTRSLYTSSGIANVQLKTLDLSVYASVTLEYWWRRGDDSFSENPDNNEDLVAEFRTGSGGWTPLETIIGNGPAGASGNSVFALPSGALSSNFQFRFRQTGGNSGPFDYFHLDDLRITGSAPLTCFNDGFNRGANNSDWVTSAVSGGFTPVPVNNRLRLTQDVTYQSTASTLQRLFPAADNIVIIEFTHYAWSASGGSGADGITVVFSDASITPQPGSFGGSLGYAQRDNGDSGFAGGWLGIGLDEYGNFSNPTEGRLGGPGARADSITVRGSGSGSNGYRYLTGTNSLSPGVDQRPTSSAGGPAHRYRFTIDSRTAGQSIISVERDSGAGFVTLVAPVNIASLNGQAAIPQNLLLSLTGSTGASSNYHEIDQLRVCANTINPIGPIVHHFELDYASSALTCSPQDVLIRACANASCSSLYTDPVTVTLGPSGWEGGDVQAFSGGSTTLSLRQNNPLTVNLQVLSSVPVSQAFTSNLCSRDGGALSTNCSMTFADSGFVLDIPDFAAGLGASNVLLKAVKKDEVTRACVPGFAGVSRDIAFNSEYISPDNTSRVVSWPVSVNGNAIGDISASAVTLTLNFDADGESPLTINYADAGLMQLNVQYSGTGAESGLTMSGNDRFVSYPAGFCIQTDANAGECSPAAPATYADCPAFVKAGDDFNLNISAVGWQKPGNSDFCDNTPTPSFSLNNMALSTELVAPSGGVNAVFNPAQYNHSAATDNKNILTANVSEVGVFNIRLTPGSNYHGVTLSASVSTPTGRFYPHHFNVSELVTGQLQPYCSTDSAFAYSGQDINWQLAPVVEIQAQNAANNLTQNYTQAGFMKLPLNPAIFSLPTTDSSALANDGLPISLSTLINAGSLTTAAAGILNYTLNALDDRFTYTKELRAEVDPFIPDLALTLNSFADTDGADITAPLALNILSVFELRYGRLWLEDSYGPETQNLLMPARAEYFSVGRFVQNSDDSCWSYDSSTDASVSPSTLTSVQGNSRTLIRGRNTDAVLLQAPVLHAGAPDTGTATVGFNVPLWLQDDFDSNGSLDDPQATATFGIYRGHDRVIYWREVRP</sequence>
<dbReference type="SUPFAM" id="SSF49899">
    <property type="entry name" value="Concanavalin A-like lectins/glucanases"/>
    <property type="match status" value="1"/>
</dbReference>
<protein>
    <submittedName>
        <fullName evidence="4">MSHA biogenesis protein MshQ</fullName>
    </submittedName>
</protein>
<dbReference type="Pfam" id="PF20419">
    <property type="entry name" value="DUF6701"/>
    <property type="match status" value="1"/>
</dbReference>
<feature type="region of interest" description="Disordered" evidence="1">
    <location>
        <begin position="505"/>
        <end position="524"/>
    </location>
</feature>
<name>A0A9X3ASV9_9GAMM</name>
<dbReference type="Proteomes" id="UP001147830">
    <property type="component" value="Unassembled WGS sequence"/>
</dbReference>
<gene>
    <name evidence="4" type="ORF">NYR02_15705</name>
</gene>
<feature type="compositionally biased region" description="Polar residues" evidence="1">
    <location>
        <begin position="505"/>
        <end position="520"/>
    </location>
</feature>
<evidence type="ECO:0000256" key="1">
    <source>
        <dbReference type="SAM" id="MobiDB-lite"/>
    </source>
</evidence>